<protein>
    <submittedName>
        <fullName evidence="1">RNA-directed DNA polymerase, eukaryota, reverse transcriptase zinc-binding domain protein</fullName>
    </submittedName>
</protein>
<proteinExistence type="predicted"/>
<evidence type="ECO:0000313" key="1">
    <source>
        <dbReference type="EMBL" id="GEU65713.1"/>
    </source>
</evidence>
<keyword evidence="1" id="KW-0548">Nucleotidyltransferase</keyword>
<dbReference type="EMBL" id="BKCJ010005254">
    <property type="protein sequence ID" value="GEU65713.1"/>
    <property type="molecule type" value="Genomic_DNA"/>
</dbReference>
<dbReference type="AlphaFoldDB" id="A0A6L2LV83"/>
<keyword evidence="1" id="KW-0695">RNA-directed DNA polymerase</keyword>
<sequence length="300" mass="33040">MNQNIRVLGRGNEENGCQRYGYQIAVAAAHYANLPHSYSHHYFESLSCSVADIAGPTETYNSTSSSSFLLEDNESHVTDYGIFLGACLSSSRALVLVNGSPTLEFSIKCGLMYGDPLSPFLFILVMEGLQNALSTVVLLDRFQSKLSSWKANLLSIGGHYTLIKVKPDSLGSHEARKLGWIKRENVLSSYDYGGLNIGSLETFFLALLQKCLAILCHHPHAYDLESLLTISPSTYALPLDRFDNNVSFEEEVVRQSLRKTLTHVLELSSCVYLDDRARGVLNFDSAGVRTSTLSRGSIPG</sequence>
<dbReference type="GO" id="GO:0003964">
    <property type="term" value="F:RNA-directed DNA polymerase activity"/>
    <property type="evidence" value="ECO:0007669"/>
    <property type="project" value="UniProtKB-KW"/>
</dbReference>
<comment type="caution">
    <text evidence="1">The sequence shown here is derived from an EMBL/GenBank/DDBJ whole genome shotgun (WGS) entry which is preliminary data.</text>
</comment>
<accession>A0A6L2LV83</accession>
<organism evidence="1">
    <name type="scientific">Tanacetum cinerariifolium</name>
    <name type="common">Dalmatian daisy</name>
    <name type="synonym">Chrysanthemum cinerariifolium</name>
    <dbReference type="NCBI Taxonomy" id="118510"/>
    <lineage>
        <taxon>Eukaryota</taxon>
        <taxon>Viridiplantae</taxon>
        <taxon>Streptophyta</taxon>
        <taxon>Embryophyta</taxon>
        <taxon>Tracheophyta</taxon>
        <taxon>Spermatophyta</taxon>
        <taxon>Magnoliopsida</taxon>
        <taxon>eudicotyledons</taxon>
        <taxon>Gunneridae</taxon>
        <taxon>Pentapetalae</taxon>
        <taxon>asterids</taxon>
        <taxon>campanulids</taxon>
        <taxon>Asterales</taxon>
        <taxon>Asteraceae</taxon>
        <taxon>Asteroideae</taxon>
        <taxon>Anthemideae</taxon>
        <taxon>Anthemidinae</taxon>
        <taxon>Tanacetum</taxon>
    </lineage>
</organism>
<dbReference type="PANTHER" id="PTHR33116">
    <property type="entry name" value="REVERSE TRANSCRIPTASE ZINC-BINDING DOMAIN-CONTAINING PROTEIN-RELATED-RELATED"/>
    <property type="match status" value="1"/>
</dbReference>
<gene>
    <name evidence="1" type="ORF">Tci_037691</name>
</gene>
<reference evidence="1" key="1">
    <citation type="journal article" date="2019" name="Sci. Rep.">
        <title>Draft genome of Tanacetum cinerariifolium, the natural source of mosquito coil.</title>
        <authorList>
            <person name="Yamashiro T."/>
            <person name="Shiraishi A."/>
            <person name="Satake H."/>
            <person name="Nakayama K."/>
        </authorList>
    </citation>
    <scope>NUCLEOTIDE SEQUENCE</scope>
</reference>
<name>A0A6L2LV83_TANCI</name>
<dbReference type="PANTHER" id="PTHR33116:SF78">
    <property type="entry name" value="OS12G0587133 PROTEIN"/>
    <property type="match status" value="1"/>
</dbReference>
<keyword evidence="1" id="KW-0808">Transferase</keyword>